<dbReference type="EMBL" id="JBJUIK010000017">
    <property type="protein sequence ID" value="KAL3499095.1"/>
    <property type="molecule type" value="Genomic_DNA"/>
</dbReference>
<accession>A0ABD2XYN5</accession>
<gene>
    <name evidence="2" type="ORF">ACH5RR_041827</name>
</gene>
<dbReference type="AlphaFoldDB" id="A0ABD2XYN5"/>
<keyword evidence="1" id="KW-0812">Transmembrane</keyword>
<name>A0ABD2XYN5_9GENT</name>
<feature type="transmembrane region" description="Helical" evidence="1">
    <location>
        <begin position="20"/>
        <end position="40"/>
    </location>
</feature>
<keyword evidence="1" id="KW-1133">Transmembrane helix</keyword>
<organism evidence="2 3">
    <name type="scientific">Cinchona calisaya</name>
    <dbReference type="NCBI Taxonomy" id="153742"/>
    <lineage>
        <taxon>Eukaryota</taxon>
        <taxon>Viridiplantae</taxon>
        <taxon>Streptophyta</taxon>
        <taxon>Embryophyta</taxon>
        <taxon>Tracheophyta</taxon>
        <taxon>Spermatophyta</taxon>
        <taxon>Magnoliopsida</taxon>
        <taxon>eudicotyledons</taxon>
        <taxon>Gunneridae</taxon>
        <taxon>Pentapetalae</taxon>
        <taxon>asterids</taxon>
        <taxon>lamiids</taxon>
        <taxon>Gentianales</taxon>
        <taxon>Rubiaceae</taxon>
        <taxon>Cinchonoideae</taxon>
        <taxon>Cinchoneae</taxon>
        <taxon>Cinchona</taxon>
    </lineage>
</organism>
<protein>
    <submittedName>
        <fullName evidence="2">Uncharacterized protein</fullName>
    </submittedName>
</protein>
<feature type="transmembrane region" description="Helical" evidence="1">
    <location>
        <begin position="52"/>
        <end position="76"/>
    </location>
</feature>
<dbReference type="Proteomes" id="UP001630127">
    <property type="component" value="Unassembled WGS sequence"/>
</dbReference>
<keyword evidence="1" id="KW-0472">Membrane</keyword>
<evidence type="ECO:0000313" key="3">
    <source>
        <dbReference type="Proteomes" id="UP001630127"/>
    </source>
</evidence>
<keyword evidence="3" id="KW-1185">Reference proteome</keyword>
<sequence>MQGDRMRLIRIYMCNFQREVQTFLPFNINTIILGILHYIAFPVLKTKRCMDLFLILFLLPNLDLYAVLTFLMFYLFKGIHFLGVYEYNENFNFHTSYHSINFPFNSNS</sequence>
<reference evidence="2 3" key="1">
    <citation type="submission" date="2024-11" db="EMBL/GenBank/DDBJ databases">
        <title>A near-complete genome assembly of Cinchona calisaya.</title>
        <authorList>
            <person name="Lian D.C."/>
            <person name="Zhao X.W."/>
            <person name="Wei L."/>
        </authorList>
    </citation>
    <scope>NUCLEOTIDE SEQUENCE [LARGE SCALE GENOMIC DNA]</scope>
    <source>
        <tissue evidence="2">Nenye</tissue>
    </source>
</reference>
<evidence type="ECO:0000313" key="2">
    <source>
        <dbReference type="EMBL" id="KAL3499095.1"/>
    </source>
</evidence>
<comment type="caution">
    <text evidence="2">The sequence shown here is derived from an EMBL/GenBank/DDBJ whole genome shotgun (WGS) entry which is preliminary data.</text>
</comment>
<evidence type="ECO:0000256" key="1">
    <source>
        <dbReference type="SAM" id="Phobius"/>
    </source>
</evidence>
<proteinExistence type="predicted"/>